<feature type="transmembrane region" description="Helical" evidence="13">
    <location>
        <begin position="40"/>
        <end position="59"/>
    </location>
</feature>
<dbReference type="RefSeq" id="WP_310799449.1">
    <property type="nucleotide sequence ID" value="NZ_CP123872.1"/>
</dbReference>
<evidence type="ECO:0000256" key="2">
    <source>
        <dbReference type="ARBA" id="ARBA00006434"/>
    </source>
</evidence>
<dbReference type="CDD" id="cd11480">
    <property type="entry name" value="SLC5sbd_u4"/>
    <property type="match status" value="1"/>
</dbReference>
<feature type="transmembrane region" description="Helical" evidence="13">
    <location>
        <begin position="361"/>
        <end position="390"/>
    </location>
</feature>
<feature type="transmembrane region" description="Helical" evidence="13">
    <location>
        <begin position="80"/>
        <end position="103"/>
    </location>
</feature>
<keyword evidence="4" id="KW-1003">Cell membrane</keyword>
<evidence type="ECO:0000256" key="10">
    <source>
        <dbReference type="ARBA" id="ARBA00023136"/>
    </source>
</evidence>
<protein>
    <submittedName>
        <fullName evidence="14">Sodium/solute symporter</fullName>
    </submittedName>
</protein>
<feature type="transmembrane region" description="Helical" evidence="13">
    <location>
        <begin position="188"/>
        <end position="212"/>
    </location>
</feature>
<feature type="transmembrane region" description="Helical" evidence="13">
    <location>
        <begin position="219"/>
        <end position="239"/>
    </location>
</feature>
<organism evidence="14 15">
    <name type="scientific">Temperatibacter marinus</name>
    <dbReference type="NCBI Taxonomy" id="1456591"/>
    <lineage>
        <taxon>Bacteria</taxon>
        <taxon>Pseudomonadati</taxon>
        <taxon>Pseudomonadota</taxon>
        <taxon>Alphaproteobacteria</taxon>
        <taxon>Kordiimonadales</taxon>
        <taxon>Temperatibacteraceae</taxon>
        <taxon>Temperatibacter</taxon>
    </lineage>
</organism>
<evidence type="ECO:0000256" key="12">
    <source>
        <dbReference type="RuleBase" id="RU362091"/>
    </source>
</evidence>
<dbReference type="GO" id="GO:0015293">
    <property type="term" value="F:symporter activity"/>
    <property type="evidence" value="ECO:0007669"/>
    <property type="project" value="UniProtKB-KW"/>
</dbReference>
<dbReference type="Proteomes" id="UP001268683">
    <property type="component" value="Chromosome"/>
</dbReference>
<dbReference type="PROSITE" id="PS50283">
    <property type="entry name" value="NA_SOLUT_SYMP_3"/>
    <property type="match status" value="1"/>
</dbReference>
<dbReference type="GO" id="GO:0015123">
    <property type="term" value="F:acetate transmembrane transporter activity"/>
    <property type="evidence" value="ECO:0007669"/>
    <property type="project" value="TreeGrafter"/>
</dbReference>
<dbReference type="InterPro" id="IPR050277">
    <property type="entry name" value="Sodium:Solute_Symporter"/>
</dbReference>
<dbReference type="KEGG" id="tmk:QGN29_04310"/>
<keyword evidence="8" id="KW-0915">Sodium</keyword>
<reference evidence="14" key="1">
    <citation type="submission" date="2023-04" db="EMBL/GenBank/DDBJ databases">
        <title>Complete genome sequence of Temperatibacter marinus.</title>
        <authorList>
            <person name="Rong J.-C."/>
            <person name="Yi M.-L."/>
            <person name="Zhao Q."/>
        </authorList>
    </citation>
    <scope>NUCLEOTIDE SEQUENCE</scope>
    <source>
        <strain evidence="14">NBRC 110045</strain>
    </source>
</reference>
<dbReference type="Pfam" id="PF00474">
    <property type="entry name" value="SSF"/>
    <property type="match status" value="1"/>
</dbReference>
<keyword evidence="6" id="KW-0769">Symport</keyword>
<keyword evidence="15" id="KW-1185">Reference proteome</keyword>
<evidence type="ECO:0000256" key="9">
    <source>
        <dbReference type="ARBA" id="ARBA00023065"/>
    </source>
</evidence>
<dbReference type="InterPro" id="IPR001734">
    <property type="entry name" value="Na/solute_symporter"/>
</dbReference>
<feature type="transmembrane region" description="Helical" evidence="13">
    <location>
        <begin position="472"/>
        <end position="496"/>
    </location>
</feature>
<dbReference type="InterPro" id="IPR018212">
    <property type="entry name" value="Na/solute_symporter_CS"/>
</dbReference>
<dbReference type="AlphaFoldDB" id="A0AA52EKB5"/>
<dbReference type="PANTHER" id="PTHR48086:SF6">
    <property type="entry name" value="CATION_ACETATE SYMPORTER ACTP"/>
    <property type="match status" value="1"/>
</dbReference>
<dbReference type="EMBL" id="CP123872">
    <property type="protein sequence ID" value="WND03596.1"/>
    <property type="molecule type" value="Genomic_DNA"/>
</dbReference>
<accession>A0AA52EKB5</accession>
<dbReference type="PANTHER" id="PTHR48086">
    <property type="entry name" value="SODIUM/PROLINE SYMPORTER-RELATED"/>
    <property type="match status" value="1"/>
</dbReference>
<proteinExistence type="inferred from homology"/>
<feature type="transmembrane region" description="Helical" evidence="13">
    <location>
        <begin position="268"/>
        <end position="292"/>
    </location>
</feature>
<keyword evidence="7 13" id="KW-1133">Transmembrane helix</keyword>
<evidence type="ECO:0000256" key="11">
    <source>
        <dbReference type="ARBA" id="ARBA00023201"/>
    </source>
</evidence>
<dbReference type="GO" id="GO:0006847">
    <property type="term" value="P:plasma membrane acetate transport"/>
    <property type="evidence" value="ECO:0007669"/>
    <property type="project" value="TreeGrafter"/>
</dbReference>
<evidence type="ECO:0000256" key="8">
    <source>
        <dbReference type="ARBA" id="ARBA00023053"/>
    </source>
</evidence>
<sequence>MINYLSMLIGFMVFTPLFCKGLSADAIISSGEKQAINPVAIGTFLIFVLSTLGITWWAANQVRSRKEFFVAGGGLKPWQNGMAIAGDFMSAATFLGITGALYFRGIDAFILSVGIMIGWPIILMVVAERFRNLGSFTFIDVLASRFEARPIRIMASCVSLSIVLFYLIAQMVGAGTLIQILFGLDYKWAVIIVGILMIVYVAFGGMVATTWVQIIKASLLLIGGTYLAYAILVHVGFSFERLVQNAIEKSDLGSSLFIPGGWFASDPFAIITVSLTMTFGIMGLPHILMRFFTVKDAVDARKSVFYATSIMGYFYGVILVIGIGASFVLFGNDTILDEAGLLTGGANMVAIHVSRLLGGDFMFGFMAAVSFATILAVVAGLALSGAATLSHDLYGQLFKKVDDHPEKEVKVTKYATVILGILAVIFGFAFEGQNVAVTAAIALAIAASVNCPIIILSLYWQGLTTRGVIWGGYIGLSVCAVLIVLSPAIFVSVFGFDRAPFPYTYPTVVAMPFTFLTIILVSKWDKSDRAREERRAFPAQVRKSEIGSEVLNAGEH</sequence>
<dbReference type="InterPro" id="IPR038377">
    <property type="entry name" value="Na/Glc_symporter_sf"/>
</dbReference>
<gene>
    <name evidence="14" type="ORF">QGN29_04310</name>
</gene>
<evidence type="ECO:0000313" key="15">
    <source>
        <dbReference type="Proteomes" id="UP001268683"/>
    </source>
</evidence>
<feature type="transmembrane region" description="Helical" evidence="13">
    <location>
        <begin position="436"/>
        <end position="460"/>
    </location>
</feature>
<keyword evidence="5 13" id="KW-0812">Transmembrane</keyword>
<feature type="transmembrane region" description="Helical" evidence="13">
    <location>
        <begin position="304"/>
        <end position="330"/>
    </location>
</feature>
<evidence type="ECO:0000256" key="3">
    <source>
        <dbReference type="ARBA" id="ARBA00022448"/>
    </source>
</evidence>
<feature type="transmembrane region" description="Helical" evidence="13">
    <location>
        <begin position="411"/>
        <end position="430"/>
    </location>
</feature>
<evidence type="ECO:0000256" key="7">
    <source>
        <dbReference type="ARBA" id="ARBA00022989"/>
    </source>
</evidence>
<evidence type="ECO:0000256" key="1">
    <source>
        <dbReference type="ARBA" id="ARBA00004651"/>
    </source>
</evidence>
<keyword evidence="11" id="KW-0739">Sodium transport</keyword>
<dbReference type="NCBIfam" id="TIGR00813">
    <property type="entry name" value="sss"/>
    <property type="match status" value="1"/>
</dbReference>
<evidence type="ECO:0000256" key="6">
    <source>
        <dbReference type="ARBA" id="ARBA00022847"/>
    </source>
</evidence>
<name>A0AA52EKB5_9PROT</name>
<comment type="similarity">
    <text evidence="2 12">Belongs to the sodium:solute symporter (SSF) (TC 2.A.21) family.</text>
</comment>
<evidence type="ECO:0000256" key="4">
    <source>
        <dbReference type="ARBA" id="ARBA00022475"/>
    </source>
</evidence>
<keyword evidence="9" id="KW-0406">Ion transport</keyword>
<feature type="transmembrane region" description="Helical" evidence="13">
    <location>
        <begin position="153"/>
        <end position="182"/>
    </location>
</feature>
<dbReference type="GO" id="GO:0005886">
    <property type="term" value="C:plasma membrane"/>
    <property type="evidence" value="ECO:0007669"/>
    <property type="project" value="UniProtKB-SubCell"/>
</dbReference>
<feature type="transmembrane region" description="Helical" evidence="13">
    <location>
        <begin position="109"/>
        <end position="127"/>
    </location>
</feature>
<feature type="transmembrane region" description="Helical" evidence="13">
    <location>
        <begin position="502"/>
        <end position="521"/>
    </location>
</feature>
<evidence type="ECO:0000256" key="5">
    <source>
        <dbReference type="ARBA" id="ARBA00022692"/>
    </source>
</evidence>
<comment type="subcellular location">
    <subcellularLocation>
        <location evidence="1">Cell membrane</location>
        <topology evidence="1">Multi-pass membrane protein</topology>
    </subcellularLocation>
</comment>
<keyword evidence="10 13" id="KW-0472">Membrane</keyword>
<evidence type="ECO:0000256" key="13">
    <source>
        <dbReference type="SAM" id="Phobius"/>
    </source>
</evidence>
<dbReference type="GO" id="GO:0006814">
    <property type="term" value="P:sodium ion transport"/>
    <property type="evidence" value="ECO:0007669"/>
    <property type="project" value="UniProtKB-KW"/>
</dbReference>
<dbReference type="Gene3D" id="1.20.1730.10">
    <property type="entry name" value="Sodium/glucose cotransporter"/>
    <property type="match status" value="1"/>
</dbReference>
<keyword evidence="3" id="KW-0813">Transport</keyword>
<evidence type="ECO:0000313" key="14">
    <source>
        <dbReference type="EMBL" id="WND03596.1"/>
    </source>
</evidence>
<dbReference type="PROSITE" id="PS00456">
    <property type="entry name" value="NA_SOLUT_SYMP_1"/>
    <property type="match status" value="1"/>
</dbReference>